<dbReference type="RefSeq" id="WP_042684652.1">
    <property type="nucleotide sequence ID" value="NZ_DUIH01000021.1"/>
</dbReference>
<dbReference type="EMBL" id="DUIH01000021">
    <property type="protein sequence ID" value="HIH70251.1"/>
    <property type="molecule type" value="Genomic_DNA"/>
</dbReference>
<organism evidence="1 2">
    <name type="scientific">Methermicoccus shengliensis</name>
    <dbReference type="NCBI Taxonomy" id="660064"/>
    <lineage>
        <taxon>Archaea</taxon>
        <taxon>Methanobacteriati</taxon>
        <taxon>Methanobacteriota</taxon>
        <taxon>Stenosarchaea group</taxon>
        <taxon>Methanomicrobia</taxon>
        <taxon>Methanosarcinales</taxon>
        <taxon>Methermicoccaceae</taxon>
        <taxon>Methermicoccus</taxon>
    </lineage>
</organism>
<dbReference type="Proteomes" id="UP000600363">
    <property type="component" value="Unassembled WGS sequence"/>
</dbReference>
<sequence>MRVIKTERILPCLVDPWKIRGIFYLDCELTEHELKKLSELYNGRYVAGLKTALIQVRGREINFFSTGKVAVRLAEDENEAISLINSVLASLQQALLLEEI</sequence>
<reference evidence="1" key="1">
    <citation type="journal article" date="2020" name="bioRxiv">
        <title>A rank-normalized archaeal taxonomy based on genome phylogeny resolves widespread incomplete and uneven classifications.</title>
        <authorList>
            <person name="Rinke C."/>
            <person name="Chuvochina M."/>
            <person name="Mussig A.J."/>
            <person name="Chaumeil P.-A."/>
            <person name="Waite D.W."/>
            <person name="Whitman W.B."/>
            <person name="Parks D.H."/>
            <person name="Hugenholtz P."/>
        </authorList>
    </citation>
    <scope>NUCLEOTIDE SEQUENCE</scope>
    <source>
        <strain evidence="1">UBA12518</strain>
    </source>
</reference>
<accession>A0A832RZR3</accession>
<evidence type="ECO:0000313" key="1">
    <source>
        <dbReference type="EMBL" id="HIH70251.1"/>
    </source>
</evidence>
<protein>
    <recommendedName>
        <fullName evidence="3">Fe-S cluster protein</fullName>
    </recommendedName>
</protein>
<name>A0A832RZR3_9EURY</name>
<proteinExistence type="predicted"/>
<comment type="caution">
    <text evidence="1">The sequence shown here is derived from an EMBL/GenBank/DDBJ whole genome shotgun (WGS) entry which is preliminary data.</text>
</comment>
<dbReference type="AlphaFoldDB" id="A0A832RZR3"/>
<evidence type="ECO:0000313" key="2">
    <source>
        <dbReference type="Proteomes" id="UP000600363"/>
    </source>
</evidence>
<evidence type="ECO:0008006" key="3">
    <source>
        <dbReference type="Google" id="ProtNLM"/>
    </source>
</evidence>
<gene>
    <name evidence="1" type="ORF">HA299_06550</name>
</gene>